<evidence type="ECO:0000256" key="1">
    <source>
        <dbReference type="SAM" id="MobiDB-lite"/>
    </source>
</evidence>
<keyword evidence="3" id="KW-1185">Reference proteome</keyword>
<sequence>MSSETNGFDKVSQRNNGGRWRADGRRVTEGAATVVKINEHGAAAEGAPMEREPRRRLGLTEGAATEVRVDGGKGDEAFFLLSLSSADQRSKELVRDEGLMVVSGPTDGATTEGAHRRFVNNERQRRERRRW</sequence>
<feature type="region of interest" description="Disordered" evidence="1">
    <location>
        <begin position="1"/>
        <end position="27"/>
    </location>
</feature>
<dbReference type="Proteomes" id="UP001341840">
    <property type="component" value="Unassembled WGS sequence"/>
</dbReference>
<evidence type="ECO:0000313" key="2">
    <source>
        <dbReference type="EMBL" id="MED6197874.1"/>
    </source>
</evidence>
<gene>
    <name evidence="2" type="ORF">PIB30_060904</name>
</gene>
<protein>
    <submittedName>
        <fullName evidence="2">Uncharacterized protein</fullName>
    </submittedName>
</protein>
<organism evidence="2 3">
    <name type="scientific">Stylosanthes scabra</name>
    <dbReference type="NCBI Taxonomy" id="79078"/>
    <lineage>
        <taxon>Eukaryota</taxon>
        <taxon>Viridiplantae</taxon>
        <taxon>Streptophyta</taxon>
        <taxon>Embryophyta</taxon>
        <taxon>Tracheophyta</taxon>
        <taxon>Spermatophyta</taxon>
        <taxon>Magnoliopsida</taxon>
        <taxon>eudicotyledons</taxon>
        <taxon>Gunneridae</taxon>
        <taxon>Pentapetalae</taxon>
        <taxon>rosids</taxon>
        <taxon>fabids</taxon>
        <taxon>Fabales</taxon>
        <taxon>Fabaceae</taxon>
        <taxon>Papilionoideae</taxon>
        <taxon>50 kb inversion clade</taxon>
        <taxon>dalbergioids sensu lato</taxon>
        <taxon>Dalbergieae</taxon>
        <taxon>Pterocarpus clade</taxon>
        <taxon>Stylosanthes</taxon>
    </lineage>
</organism>
<dbReference type="EMBL" id="JASCZI010211993">
    <property type="protein sequence ID" value="MED6197874.1"/>
    <property type="molecule type" value="Genomic_DNA"/>
</dbReference>
<evidence type="ECO:0000313" key="3">
    <source>
        <dbReference type="Proteomes" id="UP001341840"/>
    </source>
</evidence>
<comment type="caution">
    <text evidence="2">The sequence shown here is derived from an EMBL/GenBank/DDBJ whole genome shotgun (WGS) entry which is preliminary data.</text>
</comment>
<feature type="region of interest" description="Disordered" evidence="1">
    <location>
        <begin position="102"/>
        <end position="131"/>
    </location>
</feature>
<feature type="compositionally biased region" description="Basic and acidic residues" evidence="1">
    <location>
        <begin position="113"/>
        <end position="125"/>
    </location>
</feature>
<accession>A0ABU6XLE6</accession>
<reference evidence="2 3" key="1">
    <citation type="journal article" date="2023" name="Plants (Basel)">
        <title>Bridging the Gap: Combining Genomics and Transcriptomics Approaches to Understand Stylosanthes scabra, an Orphan Legume from the Brazilian Caatinga.</title>
        <authorList>
            <person name="Ferreira-Neto J.R.C."/>
            <person name="da Silva M.D."/>
            <person name="Binneck E."/>
            <person name="de Melo N.F."/>
            <person name="da Silva R.H."/>
            <person name="de Melo A.L.T.M."/>
            <person name="Pandolfi V."/>
            <person name="Bustamante F.O."/>
            <person name="Brasileiro-Vidal A.C."/>
            <person name="Benko-Iseppon A.M."/>
        </authorList>
    </citation>
    <scope>NUCLEOTIDE SEQUENCE [LARGE SCALE GENOMIC DNA]</scope>
    <source>
        <tissue evidence="2">Leaves</tissue>
    </source>
</reference>
<proteinExistence type="predicted"/>
<name>A0ABU6XLE6_9FABA</name>